<feature type="domain" description="Tripartite ATP-independent periplasmic transporters DctQ component" evidence="10">
    <location>
        <begin position="22"/>
        <end position="149"/>
    </location>
</feature>
<name>A0ABW2JYJ1_9BACI</name>
<evidence type="ECO:0000256" key="4">
    <source>
        <dbReference type="ARBA" id="ARBA00022519"/>
    </source>
</evidence>
<keyword evidence="7 9" id="KW-0472">Membrane</keyword>
<feature type="transmembrane region" description="Helical" evidence="9">
    <location>
        <begin position="12"/>
        <end position="33"/>
    </location>
</feature>
<evidence type="ECO:0000256" key="5">
    <source>
        <dbReference type="ARBA" id="ARBA00022692"/>
    </source>
</evidence>
<evidence type="ECO:0000313" key="12">
    <source>
        <dbReference type="Proteomes" id="UP001596494"/>
    </source>
</evidence>
<evidence type="ECO:0000256" key="8">
    <source>
        <dbReference type="ARBA" id="ARBA00038436"/>
    </source>
</evidence>
<evidence type="ECO:0000256" key="2">
    <source>
        <dbReference type="ARBA" id="ARBA00022448"/>
    </source>
</evidence>
<dbReference type="Proteomes" id="UP001596494">
    <property type="component" value="Unassembled WGS sequence"/>
</dbReference>
<organism evidence="11 12">
    <name type="scientific">Halobacillus campisalis</name>
    <dbReference type="NCBI Taxonomy" id="435909"/>
    <lineage>
        <taxon>Bacteria</taxon>
        <taxon>Bacillati</taxon>
        <taxon>Bacillota</taxon>
        <taxon>Bacilli</taxon>
        <taxon>Bacillales</taxon>
        <taxon>Bacillaceae</taxon>
        <taxon>Halobacillus</taxon>
    </lineage>
</organism>
<dbReference type="EMBL" id="JBHTBY010000001">
    <property type="protein sequence ID" value="MFC7319556.1"/>
    <property type="molecule type" value="Genomic_DNA"/>
</dbReference>
<reference evidence="12" key="1">
    <citation type="journal article" date="2019" name="Int. J. Syst. Evol. Microbiol.">
        <title>The Global Catalogue of Microorganisms (GCM) 10K type strain sequencing project: providing services to taxonomists for standard genome sequencing and annotation.</title>
        <authorList>
            <consortium name="The Broad Institute Genomics Platform"/>
            <consortium name="The Broad Institute Genome Sequencing Center for Infectious Disease"/>
            <person name="Wu L."/>
            <person name="Ma J."/>
        </authorList>
    </citation>
    <scope>NUCLEOTIDE SEQUENCE [LARGE SCALE GENOMIC DNA]</scope>
    <source>
        <strain evidence="12">CCUG 73951</strain>
    </source>
</reference>
<comment type="similarity">
    <text evidence="8">Belongs to the TRAP transporter small permease family.</text>
</comment>
<feature type="transmembrane region" description="Helical" evidence="9">
    <location>
        <begin position="84"/>
        <end position="105"/>
    </location>
</feature>
<comment type="caution">
    <text evidence="11">The sequence shown here is derived from an EMBL/GenBank/DDBJ whole genome shotgun (WGS) entry which is preliminary data.</text>
</comment>
<keyword evidence="5 9" id="KW-0812">Transmembrane</keyword>
<protein>
    <submittedName>
        <fullName evidence="11">TRAP transporter small permease</fullName>
    </submittedName>
</protein>
<evidence type="ECO:0000313" key="11">
    <source>
        <dbReference type="EMBL" id="MFC7319556.1"/>
    </source>
</evidence>
<evidence type="ECO:0000256" key="1">
    <source>
        <dbReference type="ARBA" id="ARBA00004429"/>
    </source>
</evidence>
<dbReference type="PANTHER" id="PTHR35011">
    <property type="entry name" value="2,3-DIKETO-L-GULONATE TRAP TRANSPORTER SMALL PERMEASE PROTEIN YIAM"/>
    <property type="match status" value="1"/>
</dbReference>
<keyword evidence="4" id="KW-0997">Cell inner membrane</keyword>
<comment type="subcellular location">
    <subcellularLocation>
        <location evidence="1">Cell inner membrane</location>
        <topology evidence="1">Multi-pass membrane protein</topology>
    </subcellularLocation>
</comment>
<evidence type="ECO:0000256" key="6">
    <source>
        <dbReference type="ARBA" id="ARBA00022989"/>
    </source>
</evidence>
<proteinExistence type="inferred from homology"/>
<dbReference type="PANTHER" id="PTHR35011:SF2">
    <property type="entry name" value="2,3-DIKETO-L-GULONATE TRAP TRANSPORTER SMALL PERMEASE PROTEIN YIAM"/>
    <property type="match status" value="1"/>
</dbReference>
<dbReference type="RefSeq" id="WP_289215357.1">
    <property type="nucleotide sequence ID" value="NZ_JAPVRC010000003.1"/>
</dbReference>
<keyword evidence="3" id="KW-1003">Cell membrane</keyword>
<keyword evidence="6 9" id="KW-1133">Transmembrane helix</keyword>
<feature type="transmembrane region" description="Helical" evidence="9">
    <location>
        <begin position="45"/>
        <end position="63"/>
    </location>
</feature>
<dbReference type="InterPro" id="IPR007387">
    <property type="entry name" value="TRAP_DctQ"/>
</dbReference>
<feature type="transmembrane region" description="Helical" evidence="9">
    <location>
        <begin position="125"/>
        <end position="146"/>
    </location>
</feature>
<accession>A0ABW2JYJ1</accession>
<dbReference type="Pfam" id="PF04290">
    <property type="entry name" value="DctQ"/>
    <property type="match status" value="1"/>
</dbReference>
<dbReference type="InterPro" id="IPR055348">
    <property type="entry name" value="DctQ"/>
</dbReference>
<evidence type="ECO:0000259" key="10">
    <source>
        <dbReference type="Pfam" id="PF04290"/>
    </source>
</evidence>
<keyword evidence="2" id="KW-0813">Transport</keyword>
<gene>
    <name evidence="11" type="ORF">ACFQMN_01485</name>
</gene>
<evidence type="ECO:0000256" key="7">
    <source>
        <dbReference type="ARBA" id="ARBA00023136"/>
    </source>
</evidence>
<keyword evidence="12" id="KW-1185">Reference proteome</keyword>
<evidence type="ECO:0000256" key="3">
    <source>
        <dbReference type="ARBA" id="ARBA00022475"/>
    </source>
</evidence>
<evidence type="ECO:0000256" key="9">
    <source>
        <dbReference type="SAM" id="Phobius"/>
    </source>
</evidence>
<sequence length="159" mass="18644">MFIKMLERIQLTLGILFLVVFFVTIVFQVITRYMGVSAIWTEEVATYSFIWSVFMGAAVMLNRREHFQFDLLLNKLKGKKKKSLYLLNDLILLLFCFALFVLGVIVVDSFWNFRWQSIPEMKMGYVWISIPIMAGTMVIYTVAHMVTNITTFKREESVQ</sequence>